<accession>A0ABD1WSU8</accession>
<evidence type="ECO:0000313" key="2">
    <source>
        <dbReference type="EMBL" id="KAL2552781.1"/>
    </source>
</evidence>
<protein>
    <recommendedName>
        <fullName evidence="4">Reverse transcriptase domain-containing protein</fullName>
    </recommendedName>
</protein>
<dbReference type="EMBL" id="JBFOLJ010000002">
    <property type="protein sequence ID" value="KAL2552781.1"/>
    <property type="molecule type" value="Genomic_DNA"/>
</dbReference>
<dbReference type="AlphaFoldDB" id="A0ABD1WSU8"/>
<evidence type="ECO:0000256" key="1">
    <source>
        <dbReference type="SAM" id="MobiDB-lite"/>
    </source>
</evidence>
<organism evidence="2 3">
    <name type="scientific">Forsythia ovata</name>
    <dbReference type="NCBI Taxonomy" id="205694"/>
    <lineage>
        <taxon>Eukaryota</taxon>
        <taxon>Viridiplantae</taxon>
        <taxon>Streptophyta</taxon>
        <taxon>Embryophyta</taxon>
        <taxon>Tracheophyta</taxon>
        <taxon>Spermatophyta</taxon>
        <taxon>Magnoliopsida</taxon>
        <taxon>eudicotyledons</taxon>
        <taxon>Gunneridae</taxon>
        <taxon>Pentapetalae</taxon>
        <taxon>asterids</taxon>
        <taxon>lamiids</taxon>
        <taxon>Lamiales</taxon>
        <taxon>Oleaceae</taxon>
        <taxon>Forsythieae</taxon>
        <taxon>Forsythia</taxon>
    </lineage>
</organism>
<sequence length="105" mass="11558">MAQGGANGVFPRHNNQGQKMGQRNQGYKAEVNEVTPIMSKTTNEVSTPQTRIRDNGVGTLIIPITFYENYLHHTIGTNESSDEVGTLIGPILLQKTAQLHNNVVR</sequence>
<proteinExistence type="predicted"/>
<name>A0ABD1WSU8_9LAMI</name>
<comment type="caution">
    <text evidence="2">The sequence shown here is derived from an EMBL/GenBank/DDBJ whole genome shotgun (WGS) entry which is preliminary data.</text>
</comment>
<feature type="region of interest" description="Disordered" evidence="1">
    <location>
        <begin position="1"/>
        <end position="25"/>
    </location>
</feature>
<feature type="compositionally biased region" description="Polar residues" evidence="1">
    <location>
        <begin position="13"/>
        <end position="25"/>
    </location>
</feature>
<evidence type="ECO:0000313" key="3">
    <source>
        <dbReference type="Proteomes" id="UP001604277"/>
    </source>
</evidence>
<gene>
    <name evidence="2" type="ORF">Fot_06400</name>
</gene>
<reference evidence="3" key="1">
    <citation type="submission" date="2024-07" db="EMBL/GenBank/DDBJ databases">
        <title>Two chromosome-level genome assemblies of Korean endemic species Abeliophyllum distichum and Forsythia ovata (Oleaceae).</title>
        <authorList>
            <person name="Jang H."/>
        </authorList>
    </citation>
    <scope>NUCLEOTIDE SEQUENCE [LARGE SCALE GENOMIC DNA]</scope>
</reference>
<dbReference type="Proteomes" id="UP001604277">
    <property type="component" value="Unassembled WGS sequence"/>
</dbReference>
<evidence type="ECO:0008006" key="4">
    <source>
        <dbReference type="Google" id="ProtNLM"/>
    </source>
</evidence>
<keyword evidence="3" id="KW-1185">Reference proteome</keyword>